<dbReference type="EMBL" id="CAJNOE010000089">
    <property type="protein sequence ID" value="CAF0892902.1"/>
    <property type="molecule type" value="Genomic_DNA"/>
</dbReference>
<organism evidence="1 3">
    <name type="scientific">Adineta steineri</name>
    <dbReference type="NCBI Taxonomy" id="433720"/>
    <lineage>
        <taxon>Eukaryota</taxon>
        <taxon>Metazoa</taxon>
        <taxon>Spiralia</taxon>
        <taxon>Gnathifera</taxon>
        <taxon>Rotifera</taxon>
        <taxon>Eurotatoria</taxon>
        <taxon>Bdelloidea</taxon>
        <taxon>Adinetida</taxon>
        <taxon>Adinetidae</taxon>
        <taxon>Adineta</taxon>
    </lineage>
</organism>
<evidence type="ECO:0000313" key="1">
    <source>
        <dbReference type="EMBL" id="CAF0892902.1"/>
    </source>
</evidence>
<reference evidence="1" key="1">
    <citation type="submission" date="2021-02" db="EMBL/GenBank/DDBJ databases">
        <authorList>
            <person name="Nowell W R."/>
        </authorList>
    </citation>
    <scope>NUCLEOTIDE SEQUENCE</scope>
</reference>
<dbReference type="InterPro" id="IPR052736">
    <property type="entry name" value="Stf3_sulfotransferase"/>
</dbReference>
<dbReference type="Proteomes" id="UP000663860">
    <property type="component" value="Unassembled WGS sequence"/>
</dbReference>
<accession>A0A813Z2S7</accession>
<dbReference type="Gene3D" id="3.40.50.300">
    <property type="entry name" value="P-loop containing nucleotide triphosphate hydrolases"/>
    <property type="match status" value="1"/>
</dbReference>
<dbReference type="Proteomes" id="UP000663868">
    <property type="component" value="Unassembled WGS sequence"/>
</dbReference>
<dbReference type="EMBL" id="CAJOBB010000623">
    <property type="protein sequence ID" value="CAF3718173.1"/>
    <property type="molecule type" value="Genomic_DNA"/>
</dbReference>
<comment type="caution">
    <text evidence="1">The sequence shown here is derived from an EMBL/GenBank/DDBJ whole genome shotgun (WGS) entry which is preliminary data.</text>
</comment>
<dbReference type="Pfam" id="PF13469">
    <property type="entry name" value="Sulfotransfer_3"/>
    <property type="match status" value="1"/>
</dbReference>
<dbReference type="PANTHER" id="PTHR36451">
    <property type="entry name" value="PAPS-DEPENDENT SULFOTRANSFERASE STF3"/>
    <property type="match status" value="1"/>
</dbReference>
<dbReference type="PANTHER" id="PTHR36451:SF1">
    <property type="entry name" value="OMEGA-HYDROXY-BETA-DIHYDROMENAQUINONE-9 SULFOTRANSFERASE STF3"/>
    <property type="match status" value="1"/>
</dbReference>
<proteinExistence type="predicted"/>
<name>A0A813Z2S7_9BILA</name>
<evidence type="ECO:0008006" key="4">
    <source>
        <dbReference type="Google" id="ProtNLM"/>
    </source>
</evidence>
<dbReference type="AlphaFoldDB" id="A0A813Z2S7"/>
<protein>
    <recommendedName>
        <fullName evidence="4">Sulfotransferase</fullName>
    </recommendedName>
</protein>
<dbReference type="InterPro" id="IPR027417">
    <property type="entry name" value="P-loop_NTPase"/>
</dbReference>
<sequence>MLLNDFQLNADDMSDEAKQRFPFYMDIQNNLDFFGNTALINERLTSGGRHILCSQIIRSYEVVKSVLNYLATTPLQSKEKITNVPMIVICGLPRTGTTLLYNLMACDPACRAPLVSDMTISPIPPVSRSNVDEHKRRMAAERDRLIQVFEAAGIDFERYSKVFCSSHPLFPIEEDTALLGGNLDIKIALYNLVPKHKSLVTCFTDNQNSNYMYDYHQTVLQMLHDVDPPHTNWLLKSPFHTFWLNTLLKYYPKASLIMAHRRLDEVLPSACRLALAMCHVYLEENDSVSSKKIIEETRVIMNIWIQRLIEFRMQHPPSENVCDVQYEDLMKDPIGTVHRIYDHFHFLHWSDAFEKAMRAWLADNPQGKQGRNTHSLAEFGFKEDESNELYEKYKNMFLTS</sequence>
<evidence type="ECO:0000313" key="3">
    <source>
        <dbReference type="Proteomes" id="UP000663860"/>
    </source>
</evidence>
<dbReference type="SUPFAM" id="SSF52540">
    <property type="entry name" value="P-loop containing nucleoside triphosphate hydrolases"/>
    <property type="match status" value="1"/>
</dbReference>
<gene>
    <name evidence="1" type="ORF">IZO911_LOCUS11821</name>
    <name evidence="2" type="ORF">KXQ929_LOCUS12222</name>
</gene>
<evidence type="ECO:0000313" key="2">
    <source>
        <dbReference type="EMBL" id="CAF3718173.1"/>
    </source>
</evidence>